<dbReference type="GO" id="GO:0005921">
    <property type="term" value="C:gap junction"/>
    <property type="evidence" value="ECO:0007669"/>
    <property type="project" value="UniProtKB-UniRule"/>
</dbReference>
<dbReference type="EMBL" id="CAJNOC010003727">
    <property type="protein sequence ID" value="CAF0995257.1"/>
    <property type="molecule type" value="Genomic_DNA"/>
</dbReference>
<keyword evidence="6 9" id="KW-0406">Ion transport</keyword>
<comment type="similarity">
    <text evidence="9">Belongs to the pannexin family.</text>
</comment>
<comment type="caution">
    <text evidence="10">The sequence shown here is derived from an EMBL/GenBank/DDBJ whole genome shotgun (WGS) entry which is preliminary data.</text>
</comment>
<keyword evidence="3" id="KW-1003">Cell membrane</keyword>
<evidence type="ECO:0000256" key="2">
    <source>
        <dbReference type="ARBA" id="ARBA00022448"/>
    </source>
</evidence>
<dbReference type="PANTHER" id="PTHR11893:SF36">
    <property type="entry name" value="INNEXIN-5"/>
    <property type="match status" value="1"/>
</dbReference>
<dbReference type="InterPro" id="IPR000990">
    <property type="entry name" value="Innexin"/>
</dbReference>
<evidence type="ECO:0000256" key="4">
    <source>
        <dbReference type="ARBA" id="ARBA00022692"/>
    </source>
</evidence>
<proteinExistence type="inferred from homology"/>
<accession>A0A814GEE6</accession>
<feature type="transmembrane region" description="Helical" evidence="9">
    <location>
        <begin position="32"/>
        <end position="59"/>
    </location>
</feature>
<evidence type="ECO:0000313" key="10">
    <source>
        <dbReference type="EMBL" id="CAF0995257.1"/>
    </source>
</evidence>
<keyword evidence="2 9" id="KW-0813">Transport</keyword>
<protein>
    <recommendedName>
        <fullName evidence="9">Innexin</fullName>
    </recommendedName>
</protein>
<evidence type="ECO:0000313" key="11">
    <source>
        <dbReference type="Proteomes" id="UP000663879"/>
    </source>
</evidence>
<dbReference type="AlphaFoldDB" id="A0A814GEE6"/>
<keyword evidence="7 9" id="KW-0472">Membrane</keyword>
<evidence type="ECO:0000256" key="9">
    <source>
        <dbReference type="RuleBase" id="RU010713"/>
    </source>
</evidence>
<evidence type="ECO:0000256" key="7">
    <source>
        <dbReference type="ARBA" id="ARBA00023136"/>
    </source>
</evidence>
<keyword evidence="5 9" id="KW-1133">Transmembrane helix</keyword>
<keyword evidence="4 9" id="KW-0812">Transmembrane</keyword>
<reference evidence="10" key="1">
    <citation type="submission" date="2021-02" db="EMBL/GenBank/DDBJ databases">
        <authorList>
            <person name="Nowell W R."/>
        </authorList>
    </citation>
    <scope>NUCLEOTIDE SEQUENCE</scope>
    <source>
        <strain evidence="10">Ploen Becks lab</strain>
    </source>
</reference>
<dbReference type="PROSITE" id="PS51013">
    <property type="entry name" value="PANNEXIN"/>
    <property type="match status" value="1"/>
</dbReference>
<keyword evidence="11" id="KW-1185">Reference proteome</keyword>
<evidence type="ECO:0000256" key="6">
    <source>
        <dbReference type="ARBA" id="ARBA00023065"/>
    </source>
</evidence>
<keyword evidence="8 9" id="KW-0407">Ion channel</keyword>
<evidence type="ECO:0000256" key="3">
    <source>
        <dbReference type="ARBA" id="ARBA00022475"/>
    </source>
</evidence>
<comment type="subcellular location">
    <subcellularLocation>
        <location evidence="1 9">Cell membrane</location>
        <topology evidence="1 9">Multi-pass membrane protein</topology>
    </subcellularLocation>
</comment>
<dbReference type="OrthoDB" id="5867527at2759"/>
<evidence type="ECO:0000256" key="1">
    <source>
        <dbReference type="ARBA" id="ARBA00004651"/>
    </source>
</evidence>
<name>A0A814GEE6_9BILA</name>
<dbReference type="GO" id="GO:0005886">
    <property type="term" value="C:plasma membrane"/>
    <property type="evidence" value="ECO:0007669"/>
    <property type="project" value="UniProtKB-SubCell"/>
</dbReference>
<dbReference type="Proteomes" id="UP000663879">
    <property type="component" value="Unassembled WGS sequence"/>
</dbReference>
<comment type="caution">
    <text evidence="9">Lacks conserved residue(s) required for the propagation of feature annotation.</text>
</comment>
<dbReference type="PANTHER" id="PTHR11893">
    <property type="entry name" value="INNEXIN"/>
    <property type="match status" value="1"/>
</dbReference>
<evidence type="ECO:0000256" key="5">
    <source>
        <dbReference type="ARBA" id="ARBA00022989"/>
    </source>
</evidence>
<gene>
    <name evidence="9" type="primary">inx</name>
    <name evidence="10" type="ORF">OXX778_LOCUS16122</name>
</gene>
<dbReference type="GO" id="GO:0034220">
    <property type="term" value="P:monoatomic ion transmembrane transport"/>
    <property type="evidence" value="ECO:0007669"/>
    <property type="project" value="UniProtKB-KW"/>
</dbReference>
<evidence type="ECO:0000256" key="8">
    <source>
        <dbReference type="ARBA" id="ARBA00023303"/>
    </source>
</evidence>
<comment type="function">
    <text evidence="9">Structural component of the gap junctions.</text>
</comment>
<sequence length="121" mass="14424">MTLCKYEVFILTDPQLHWLQCTLPINIYLKKIYIVIYSWLIFLFFLLIANIVYNLVYLFNGKKYLINQINEEKIDDNCLARLRNNIKADGLIVLKLLKSNTSRYYASNIVTNLYQNELKSY</sequence>
<dbReference type="Pfam" id="PF00876">
    <property type="entry name" value="Innexin"/>
    <property type="match status" value="1"/>
</dbReference>
<organism evidence="10 11">
    <name type="scientific">Brachionus calyciflorus</name>
    <dbReference type="NCBI Taxonomy" id="104777"/>
    <lineage>
        <taxon>Eukaryota</taxon>
        <taxon>Metazoa</taxon>
        <taxon>Spiralia</taxon>
        <taxon>Gnathifera</taxon>
        <taxon>Rotifera</taxon>
        <taxon>Eurotatoria</taxon>
        <taxon>Monogononta</taxon>
        <taxon>Pseudotrocha</taxon>
        <taxon>Ploima</taxon>
        <taxon>Brachionidae</taxon>
        <taxon>Brachionus</taxon>
    </lineage>
</organism>